<organism evidence="2 3">
    <name type="scientific">[Myrmecia] bisecta</name>
    <dbReference type="NCBI Taxonomy" id="41462"/>
    <lineage>
        <taxon>Eukaryota</taxon>
        <taxon>Viridiplantae</taxon>
        <taxon>Chlorophyta</taxon>
        <taxon>core chlorophytes</taxon>
        <taxon>Trebouxiophyceae</taxon>
        <taxon>Trebouxiales</taxon>
        <taxon>Trebouxiaceae</taxon>
        <taxon>Myrmecia</taxon>
    </lineage>
</organism>
<evidence type="ECO:0000256" key="1">
    <source>
        <dbReference type="SAM" id="MobiDB-lite"/>
    </source>
</evidence>
<keyword evidence="3" id="KW-1185">Reference proteome</keyword>
<comment type="caution">
    <text evidence="2">The sequence shown here is derived from an EMBL/GenBank/DDBJ whole genome shotgun (WGS) entry which is preliminary data.</text>
</comment>
<feature type="region of interest" description="Disordered" evidence="1">
    <location>
        <begin position="86"/>
        <end position="105"/>
    </location>
</feature>
<dbReference type="EMBL" id="JALJOR010000003">
    <property type="protein sequence ID" value="KAK9819869.1"/>
    <property type="molecule type" value="Genomic_DNA"/>
</dbReference>
<evidence type="ECO:0000313" key="3">
    <source>
        <dbReference type="Proteomes" id="UP001489004"/>
    </source>
</evidence>
<reference evidence="2 3" key="1">
    <citation type="journal article" date="2024" name="Nat. Commun.">
        <title>Phylogenomics reveals the evolutionary origins of lichenization in chlorophyte algae.</title>
        <authorList>
            <person name="Puginier C."/>
            <person name="Libourel C."/>
            <person name="Otte J."/>
            <person name="Skaloud P."/>
            <person name="Haon M."/>
            <person name="Grisel S."/>
            <person name="Petersen M."/>
            <person name="Berrin J.G."/>
            <person name="Delaux P.M."/>
            <person name="Dal Grande F."/>
            <person name="Keller J."/>
        </authorList>
    </citation>
    <scope>NUCLEOTIDE SEQUENCE [LARGE SCALE GENOMIC DNA]</scope>
    <source>
        <strain evidence="2 3">SAG 2043</strain>
    </source>
</reference>
<sequence>MLQTAAEQADLDQRVKEYEAAVNDDDDEQIKVLEAIKAHTKRIHYLKGHWTEAPASDRIWNTPLVEGRTVPLSNERYRAYKEHLAKEADQKQHKPLLQAAAEGST</sequence>
<name>A0AAW1QEN5_9CHLO</name>
<dbReference type="AlphaFoldDB" id="A0AAW1QEN5"/>
<evidence type="ECO:0000313" key="2">
    <source>
        <dbReference type="EMBL" id="KAK9819869.1"/>
    </source>
</evidence>
<gene>
    <name evidence="2" type="ORF">WJX72_003458</name>
</gene>
<dbReference type="Proteomes" id="UP001489004">
    <property type="component" value="Unassembled WGS sequence"/>
</dbReference>
<protein>
    <submittedName>
        <fullName evidence="2">Uncharacterized protein</fullName>
    </submittedName>
</protein>
<accession>A0AAW1QEN5</accession>
<proteinExistence type="predicted"/>